<dbReference type="AlphaFoldDB" id="A0ABC8UZW1"/>
<dbReference type="Proteomes" id="UP001642360">
    <property type="component" value="Unassembled WGS sequence"/>
</dbReference>
<gene>
    <name evidence="2" type="ORF">ILEXP_LOCUS57112</name>
</gene>
<protein>
    <submittedName>
        <fullName evidence="2">Uncharacterized protein</fullName>
    </submittedName>
</protein>
<organism evidence="2 3">
    <name type="scientific">Ilex paraguariensis</name>
    <name type="common">yerba mate</name>
    <dbReference type="NCBI Taxonomy" id="185542"/>
    <lineage>
        <taxon>Eukaryota</taxon>
        <taxon>Viridiplantae</taxon>
        <taxon>Streptophyta</taxon>
        <taxon>Embryophyta</taxon>
        <taxon>Tracheophyta</taxon>
        <taxon>Spermatophyta</taxon>
        <taxon>Magnoliopsida</taxon>
        <taxon>eudicotyledons</taxon>
        <taxon>Gunneridae</taxon>
        <taxon>Pentapetalae</taxon>
        <taxon>asterids</taxon>
        <taxon>campanulids</taxon>
        <taxon>Aquifoliales</taxon>
        <taxon>Aquifoliaceae</taxon>
        <taxon>Ilex</taxon>
    </lineage>
</organism>
<feature type="compositionally biased region" description="Polar residues" evidence="1">
    <location>
        <begin position="141"/>
        <end position="153"/>
    </location>
</feature>
<dbReference type="PANTHER" id="PTHR34539">
    <property type="entry name" value="T6J4.11 PROTEIN"/>
    <property type="match status" value="1"/>
</dbReference>
<accession>A0ABC8UZW1</accession>
<evidence type="ECO:0000313" key="2">
    <source>
        <dbReference type="EMBL" id="CAK9186618.1"/>
    </source>
</evidence>
<keyword evidence="3" id="KW-1185">Reference proteome</keyword>
<reference evidence="2 3" key="1">
    <citation type="submission" date="2024-02" db="EMBL/GenBank/DDBJ databases">
        <authorList>
            <person name="Vignale AGUSTIN F."/>
            <person name="Sosa J E."/>
            <person name="Modenutti C."/>
        </authorList>
    </citation>
    <scope>NUCLEOTIDE SEQUENCE [LARGE SCALE GENOMIC DNA]</scope>
</reference>
<dbReference type="PANTHER" id="PTHR34539:SF15">
    <property type="match status" value="1"/>
</dbReference>
<feature type="region of interest" description="Disordered" evidence="1">
    <location>
        <begin position="1"/>
        <end position="42"/>
    </location>
</feature>
<feature type="region of interest" description="Disordered" evidence="1">
    <location>
        <begin position="100"/>
        <end position="154"/>
    </location>
</feature>
<evidence type="ECO:0000256" key="1">
    <source>
        <dbReference type="SAM" id="MobiDB-lite"/>
    </source>
</evidence>
<proteinExistence type="predicted"/>
<sequence length="221" mass="24604">MEEECNGNKSKKRVREYLDLHPDSPESKRVRDELDVNSSESKVLNSDKLDIKSAESELDSVLNLPKANNFRNDILYILDDDPDNDSAIQDLDSVIKSFEEEIHHQTPPAPETESGKPQPELGYLLEASDDELGLPPAISPSGKQPPNKETMNSAMIVPEAVPLADMLGYDDEIPSYDSLELEIDEGTESNNGMEDFVALDSLFDYSDPSEFSWKTESLPAL</sequence>
<name>A0ABC8UZW1_9AQUA</name>
<evidence type="ECO:0000313" key="3">
    <source>
        <dbReference type="Proteomes" id="UP001642360"/>
    </source>
</evidence>
<feature type="compositionally biased region" description="Basic and acidic residues" evidence="1">
    <location>
        <begin position="15"/>
        <end position="34"/>
    </location>
</feature>
<dbReference type="EMBL" id="CAUOFW020009614">
    <property type="protein sequence ID" value="CAK9186618.1"/>
    <property type="molecule type" value="Genomic_DNA"/>
</dbReference>
<comment type="caution">
    <text evidence="2">The sequence shown here is derived from an EMBL/GenBank/DDBJ whole genome shotgun (WGS) entry which is preliminary data.</text>
</comment>